<evidence type="ECO:0000313" key="3">
    <source>
        <dbReference type="Proteomes" id="UP000326396"/>
    </source>
</evidence>
<dbReference type="OrthoDB" id="1727102at2759"/>
<gene>
    <name evidence="2" type="ORF">E3N88_35204</name>
</gene>
<dbReference type="PANTHER" id="PTHR34947">
    <property type="entry name" value="TRANSMEMBRANE PROTEIN"/>
    <property type="match status" value="1"/>
</dbReference>
<accession>A0A5N6M0A6</accession>
<dbReference type="Proteomes" id="UP000326396">
    <property type="component" value="Linkage Group LG7"/>
</dbReference>
<name>A0A5N6M0A6_9ASTR</name>
<proteinExistence type="predicted"/>
<organism evidence="2 3">
    <name type="scientific">Mikania micrantha</name>
    <name type="common">bitter vine</name>
    <dbReference type="NCBI Taxonomy" id="192012"/>
    <lineage>
        <taxon>Eukaryota</taxon>
        <taxon>Viridiplantae</taxon>
        <taxon>Streptophyta</taxon>
        <taxon>Embryophyta</taxon>
        <taxon>Tracheophyta</taxon>
        <taxon>Spermatophyta</taxon>
        <taxon>Magnoliopsida</taxon>
        <taxon>eudicotyledons</taxon>
        <taxon>Gunneridae</taxon>
        <taxon>Pentapetalae</taxon>
        <taxon>asterids</taxon>
        <taxon>campanulids</taxon>
        <taxon>Asterales</taxon>
        <taxon>Asteraceae</taxon>
        <taxon>Asteroideae</taxon>
        <taxon>Heliantheae alliance</taxon>
        <taxon>Eupatorieae</taxon>
        <taxon>Mikania</taxon>
    </lineage>
</organism>
<keyword evidence="1" id="KW-0472">Membrane</keyword>
<evidence type="ECO:0000313" key="2">
    <source>
        <dbReference type="EMBL" id="KAD3067324.1"/>
    </source>
</evidence>
<keyword evidence="3" id="KW-1185">Reference proteome</keyword>
<reference evidence="2 3" key="1">
    <citation type="submission" date="2019-05" db="EMBL/GenBank/DDBJ databases">
        <title>Mikania micrantha, genome provides insights into the molecular mechanism of rapid growth.</title>
        <authorList>
            <person name="Liu B."/>
        </authorList>
    </citation>
    <scope>NUCLEOTIDE SEQUENCE [LARGE SCALE GENOMIC DNA]</scope>
    <source>
        <strain evidence="2">NLD-2019</strain>
        <tissue evidence="2">Leaf</tissue>
    </source>
</reference>
<dbReference type="PANTHER" id="PTHR34947:SF2">
    <property type="entry name" value="TRANSMEMBRANE PROTEIN"/>
    <property type="match status" value="1"/>
</dbReference>
<dbReference type="EMBL" id="SZYD01000017">
    <property type="protein sequence ID" value="KAD3067324.1"/>
    <property type="molecule type" value="Genomic_DNA"/>
</dbReference>
<evidence type="ECO:0000256" key="1">
    <source>
        <dbReference type="SAM" id="Phobius"/>
    </source>
</evidence>
<feature type="transmembrane region" description="Helical" evidence="1">
    <location>
        <begin position="70"/>
        <end position="91"/>
    </location>
</feature>
<protein>
    <submittedName>
        <fullName evidence="2">Uncharacterized protein</fullName>
    </submittedName>
</protein>
<keyword evidence="1" id="KW-0812">Transmembrane</keyword>
<comment type="caution">
    <text evidence="2">The sequence shown here is derived from an EMBL/GenBank/DDBJ whole genome shotgun (WGS) entry which is preliminary data.</text>
</comment>
<keyword evidence="1" id="KW-1133">Transmembrane helix</keyword>
<sequence>MKSWSKIQKKGNLFLTRKGVTRLHLVLSASLISFMLTYYYYDYYYSVLSDYIELTCHIGLILTQGMNKTYVFLICNGILVILVRTAGSLIAQSNFDLKEHMYIKSIHDALHTLYEDDIVEDEELVIRVDGNEEGTKFVMENVGETIEELNKKFDEFIRKGKEGIRRDADQHVMFPYD</sequence>
<dbReference type="AlphaFoldDB" id="A0A5N6M0A6"/>
<feature type="transmembrane region" description="Helical" evidence="1">
    <location>
        <begin position="21"/>
        <end position="41"/>
    </location>
</feature>